<keyword evidence="7" id="KW-0560">Oxidoreductase</keyword>
<evidence type="ECO:0000256" key="9">
    <source>
        <dbReference type="ARBA" id="ARBA00038897"/>
    </source>
</evidence>
<comment type="cofactor">
    <cofactor evidence="1">
        <name>FAD</name>
        <dbReference type="ChEBI" id="CHEBI:57692"/>
    </cofactor>
</comment>
<evidence type="ECO:0000256" key="11">
    <source>
        <dbReference type="SAM" id="MobiDB-lite"/>
    </source>
</evidence>
<evidence type="ECO:0000259" key="13">
    <source>
        <dbReference type="PROSITE" id="PS51387"/>
    </source>
</evidence>
<dbReference type="PANTHER" id="PTHR11748:SF111">
    <property type="entry name" value="D-LACTATE DEHYDROGENASE, MITOCHONDRIAL-RELATED"/>
    <property type="match status" value="1"/>
</dbReference>
<keyword evidence="6" id="KW-0809">Transit peptide</keyword>
<keyword evidence="8" id="KW-0496">Mitochondrion</keyword>
<dbReference type="SUPFAM" id="SSF56176">
    <property type="entry name" value="FAD-binding/transporter-associated domain-like"/>
    <property type="match status" value="1"/>
</dbReference>
<dbReference type="InterPro" id="IPR016164">
    <property type="entry name" value="FAD-linked_Oxase-like_C"/>
</dbReference>
<dbReference type="Proteomes" id="UP000193986">
    <property type="component" value="Unassembled WGS sequence"/>
</dbReference>
<evidence type="ECO:0000313" key="15">
    <source>
        <dbReference type="Proteomes" id="UP000193986"/>
    </source>
</evidence>
<dbReference type="Gene3D" id="3.30.465.10">
    <property type="match status" value="1"/>
</dbReference>
<keyword evidence="12" id="KW-0812">Transmembrane</keyword>
<evidence type="ECO:0000256" key="6">
    <source>
        <dbReference type="ARBA" id="ARBA00022946"/>
    </source>
</evidence>
<dbReference type="InterPro" id="IPR036318">
    <property type="entry name" value="FAD-bd_PCMH-like_sf"/>
</dbReference>
<dbReference type="InterPro" id="IPR016171">
    <property type="entry name" value="Vanillyl_alc_oxidase_C-sub2"/>
</dbReference>
<sequence length="601" mass="65418">MSRLAVGTTLRITRSRIISLKAQAPAPTPCSRPPVRQIHMSLPARRPQPAQSSQSSRSKSTPPDNDPMAQRSYRSAFILQTINYVLSGLLAMGVGYGICAITYPPPVITTLAPSEFSKEYHSKNQPVYGNREDYMQAIKELKTLFAGEDGRVSTDAEDLETHGVSDWSYHEEKRPTVVVWVKSTEEVQRIVLIAQKWRVPITPFAGGTSLEGHFSNPYGGISLDLSLMDKIIRISEADGDATVQPGVKWEDLNAYLAQKGVPLFFPLDPGPGATIGGMVGTGCSGTNAVRYGTAKAEWFLNLTVVLPTGEVIKTRSEARKSSAGWDATKLFIGAEGTLGIVTEATLRLAPLLPTKVAVVTFKGVEEAVRAATEVVNAGFPVQCIEFLDARTMNAINLNGSLAKKYNEEPSLFIKFQGSDSAMSDVAKEVQVLVKKHGGANFSFSKNDKEAQELWQGRKAALWSVLALKDGARVWTTDVCVPISKLPRLVEETTEDFDKRGIIACHFGHVGDGNVHSLALFSNDTELEIVKEGVHEMVHRAIRLGGTCTGEHGVGIGKVEYLEEELGEGTVGLMETVKRTIDPLNIFNPGKIYPNIKPSRRG</sequence>
<dbReference type="EC" id="1.1.2.4" evidence="9"/>
<dbReference type="InParanoid" id="A0A1Y2AV35"/>
<dbReference type="Pfam" id="PF02913">
    <property type="entry name" value="FAD-oxidase_C"/>
    <property type="match status" value="1"/>
</dbReference>
<proteinExistence type="inferred from homology"/>
<protein>
    <recommendedName>
        <fullName evidence="9">D-lactate dehydrogenase (cytochrome)</fullName>
        <ecNumber evidence="9">1.1.2.4</ecNumber>
    </recommendedName>
</protein>
<keyword evidence="12" id="KW-0472">Membrane</keyword>
<keyword evidence="4" id="KW-0285">Flavoprotein</keyword>
<evidence type="ECO:0000256" key="1">
    <source>
        <dbReference type="ARBA" id="ARBA00001974"/>
    </source>
</evidence>
<reference evidence="14 15" key="1">
    <citation type="submission" date="2016-07" db="EMBL/GenBank/DDBJ databases">
        <title>Pervasive Adenine N6-methylation of Active Genes in Fungi.</title>
        <authorList>
            <consortium name="DOE Joint Genome Institute"/>
            <person name="Mondo S.J."/>
            <person name="Dannebaum R.O."/>
            <person name="Kuo R.C."/>
            <person name="Labutti K."/>
            <person name="Haridas S."/>
            <person name="Kuo A."/>
            <person name="Salamov A."/>
            <person name="Ahrendt S.R."/>
            <person name="Lipzen A."/>
            <person name="Sullivan W."/>
            <person name="Andreopoulos W.B."/>
            <person name="Clum A."/>
            <person name="Lindquist E."/>
            <person name="Daum C."/>
            <person name="Ramamoorthy G.K."/>
            <person name="Gryganskyi A."/>
            <person name="Culley D."/>
            <person name="Magnuson J.K."/>
            <person name="James T.Y."/>
            <person name="O'Malley M.A."/>
            <person name="Stajich J.E."/>
            <person name="Spatafora J.W."/>
            <person name="Visel A."/>
            <person name="Grigoriev I.V."/>
        </authorList>
    </citation>
    <scope>NUCLEOTIDE SEQUENCE [LARGE SCALE GENOMIC DNA]</scope>
    <source>
        <strain evidence="14 15">68-887.2</strain>
    </source>
</reference>
<dbReference type="GO" id="GO:0008720">
    <property type="term" value="F:D-lactate dehydrogenase (NAD+) activity"/>
    <property type="evidence" value="ECO:0007669"/>
    <property type="project" value="TreeGrafter"/>
</dbReference>
<comment type="caution">
    <text evidence="14">The sequence shown here is derived from an EMBL/GenBank/DDBJ whole genome shotgun (WGS) entry which is preliminary data.</text>
</comment>
<dbReference type="Pfam" id="PF01565">
    <property type="entry name" value="FAD_binding_4"/>
    <property type="match status" value="1"/>
</dbReference>
<dbReference type="InterPro" id="IPR016166">
    <property type="entry name" value="FAD-bd_PCMH"/>
</dbReference>
<evidence type="ECO:0000256" key="4">
    <source>
        <dbReference type="ARBA" id="ARBA00022630"/>
    </source>
</evidence>
<comment type="catalytic activity">
    <reaction evidence="10">
        <text>(R)-lactate + 2 Fe(III)-[cytochrome c] = 2 Fe(II)-[cytochrome c] + pyruvate + 2 H(+)</text>
        <dbReference type="Rhea" id="RHEA:13521"/>
        <dbReference type="Rhea" id="RHEA-COMP:10350"/>
        <dbReference type="Rhea" id="RHEA-COMP:14399"/>
        <dbReference type="ChEBI" id="CHEBI:15361"/>
        <dbReference type="ChEBI" id="CHEBI:15378"/>
        <dbReference type="ChEBI" id="CHEBI:16004"/>
        <dbReference type="ChEBI" id="CHEBI:29033"/>
        <dbReference type="ChEBI" id="CHEBI:29034"/>
        <dbReference type="EC" id="1.1.2.4"/>
    </reaction>
</comment>
<dbReference type="PROSITE" id="PS51387">
    <property type="entry name" value="FAD_PCMH"/>
    <property type="match status" value="1"/>
</dbReference>
<organism evidence="14 15">
    <name type="scientific">Naematelia encephala</name>
    <dbReference type="NCBI Taxonomy" id="71784"/>
    <lineage>
        <taxon>Eukaryota</taxon>
        <taxon>Fungi</taxon>
        <taxon>Dikarya</taxon>
        <taxon>Basidiomycota</taxon>
        <taxon>Agaricomycotina</taxon>
        <taxon>Tremellomycetes</taxon>
        <taxon>Tremellales</taxon>
        <taxon>Naemateliaceae</taxon>
        <taxon>Naematelia</taxon>
    </lineage>
</organism>
<dbReference type="PANTHER" id="PTHR11748">
    <property type="entry name" value="D-LACTATE DEHYDROGENASE"/>
    <property type="match status" value="1"/>
</dbReference>
<evidence type="ECO:0000256" key="10">
    <source>
        <dbReference type="ARBA" id="ARBA00051436"/>
    </source>
</evidence>
<gene>
    <name evidence="14" type="ORF">BCR39DRAFT_542499</name>
</gene>
<evidence type="ECO:0000256" key="12">
    <source>
        <dbReference type="SAM" id="Phobius"/>
    </source>
</evidence>
<dbReference type="SUPFAM" id="SSF55103">
    <property type="entry name" value="FAD-linked oxidases, C-terminal domain"/>
    <property type="match status" value="1"/>
</dbReference>
<feature type="domain" description="FAD-binding PCMH-type" evidence="13">
    <location>
        <begin position="170"/>
        <end position="351"/>
    </location>
</feature>
<accession>A0A1Y2AV35</accession>
<comment type="similarity">
    <text evidence="3">Belongs to the FAD-binding oxidoreductase/transferase type 4 family.</text>
</comment>
<evidence type="ECO:0000256" key="2">
    <source>
        <dbReference type="ARBA" id="ARBA00004173"/>
    </source>
</evidence>
<dbReference type="Gene3D" id="3.30.70.2740">
    <property type="match status" value="1"/>
</dbReference>
<name>A0A1Y2AV35_9TREE</name>
<dbReference type="EMBL" id="MCFC01000051">
    <property type="protein sequence ID" value="ORY26077.1"/>
    <property type="molecule type" value="Genomic_DNA"/>
</dbReference>
<keyword evidence="15" id="KW-1185">Reference proteome</keyword>
<evidence type="ECO:0000256" key="5">
    <source>
        <dbReference type="ARBA" id="ARBA00022827"/>
    </source>
</evidence>
<dbReference type="STRING" id="71784.A0A1Y2AV35"/>
<dbReference type="InterPro" id="IPR006094">
    <property type="entry name" value="Oxid_FAD_bind_N"/>
</dbReference>
<dbReference type="GO" id="GO:1903457">
    <property type="term" value="P:lactate catabolic process"/>
    <property type="evidence" value="ECO:0007669"/>
    <property type="project" value="TreeGrafter"/>
</dbReference>
<evidence type="ECO:0000313" key="14">
    <source>
        <dbReference type="EMBL" id="ORY26077.1"/>
    </source>
</evidence>
<feature type="transmembrane region" description="Helical" evidence="12">
    <location>
        <begin position="77"/>
        <end position="98"/>
    </location>
</feature>
<dbReference type="InterPro" id="IPR016169">
    <property type="entry name" value="FAD-bd_PCMH_sub2"/>
</dbReference>
<dbReference type="FunFam" id="3.30.70.2740:FF:000001">
    <property type="entry name" value="D-lactate dehydrogenase mitochondrial"/>
    <property type="match status" value="1"/>
</dbReference>
<dbReference type="OrthoDB" id="7786253at2759"/>
<dbReference type="FunFam" id="3.30.465.10:FF:000014">
    <property type="entry name" value="D-lactate dehydrogenase (Cytochrome), putative"/>
    <property type="match status" value="1"/>
</dbReference>
<dbReference type="Gene3D" id="1.10.45.10">
    <property type="entry name" value="Vanillyl-alcohol Oxidase, Chain A, domain 4"/>
    <property type="match status" value="1"/>
</dbReference>
<keyword evidence="12" id="KW-1133">Transmembrane helix</keyword>
<evidence type="ECO:0000256" key="8">
    <source>
        <dbReference type="ARBA" id="ARBA00023128"/>
    </source>
</evidence>
<dbReference type="GO" id="GO:0005739">
    <property type="term" value="C:mitochondrion"/>
    <property type="evidence" value="ECO:0007669"/>
    <property type="project" value="UniProtKB-SubCell"/>
</dbReference>
<dbReference type="InterPro" id="IPR004113">
    <property type="entry name" value="FAD-bd_oxidored_4_C"/>
</dbReference>
<feature type="compositionally biased region" description="Low complexity" evidence="11">
    <location>
        <begin position="43"/>
        <end position="58"/>
    </location>
</feature>
<dbReference type="GO" id="GO:0004458">
    <property type="term" value="F:D-lactate dehydrogenase (cytochrome) activity"/>
    <property type="evidence" value="ECO:0007669"/>
    <property type="project" value="UniProtKB-EC"/>
</dbReference>
<dbReference type="FunFam" id="1.10.45.10:FF:000001">
    <property type="entry name" value="D-lactate dehydrogenase mitochondrial"/>
    <property type="match status" value="1"/>
</dbReference>
<evidence type="ECO:0000256" key="7">
    <source>
        <dbReference type="ARBA" id="ARBA00023002"/>
    </source>
</evidence>
<keyword evidence="5" id="KW-0274">FAD</keyword>
<evidence type="ECO:0000256" key="3">
    <source>
        <dbReference type="ARBA" id="ARBA00008000"/>
    </source>
</evidence>
<feature type="region of interest" description="Disordered" evidence="11">
    <location>
        <begin position="42"/>
        <end position="69"/>
    </location>
</feature>
<comment type="subcellular location">
    <subcellularLocation>
        <location evidence="2">Mitochondrion</location>
    </subcellularLocation>
</comment>
<dbReference type="GO" id="GO:0071949">
    <property type="term" value="F:FAD binding"/>
    <property type="evidence" value="ECO:0007669"/>
    <property type="project" value="InterPro"/>
</dbReference>
<dbReference type="AlphaFoldDB" id="A0A1Y2AV35"/>